<keyword evidence="4" id="KW-0239">DNA-directed DNA polymerase</keyword>
<dbReference type="GO" id="GO:0003677">
    <property type="term" value="F:DNA binding"/>
    <property type="evidence" value="ECO:0007669"/>
    <property type="project" value="InterPro"/>
</dbReference>
<dbReference type="SUPFAM" id="SSF53098">
    <property type="entry name" value="Ribonuclease H-like"/>
    <property type="match status" value="1"/>
</dbReference>
<evidence type="ECO:0000256" key="1">
    <source>
        <dbReference type="ARBA" id="ARBA00022705"/>
    </source>
</evidence>
<gene>
    <name evidence="4" type="ORF">NVP1097O_57</name>
</gene>
<feature type="domain" description="DNA-directed DNA polymerase family A palm" evidence="3">
    <location>
        <begin position="557"/>
        <end position="786"/>
    </location>
</feature>
<dbReference type="Gene3D" id="3.30.70.370">
    <property type="match status" value="1"/>
</dbReference>
<dbReference type="Proteomes" id="UP000259765">
    <property type="component" value="Segment"/>
</dbReference>
<evidence type="ECO:0000313" key="4">
    <source>
        <dbReference type="EMBL" id="AUR87203.1"/>
    </source>
</evidence>
<keyword evidence="2" id="KW-1194">Viral DNA replication</keyword>
<organism evidence="4 5">
    <name type="scientific">Vibrio phage 1.097.O._10N.286.49.B3</name>
    <dbReference type="NCBI Taxonomy" id="1881383"/>
    <lineage>
        <taxon>Viruses</taxon>
        <taxon>Duplodnaviria</taxon>
        <taxon>Heunggongvirae</taxon>
        <taxon>Uroviricota</taxon>
        <taxon>Caudoviricetes</taxon>
        <taxon>Schitoviridae</taxon>
        <taxon>Pontosvirinae</taxon>
        <taxon>Dorisvirus</taxon>
        <taxon>Dorisvirus 49B3</taxon>
    </lineage>
</organism>
<dbReference type="InterPro" id="IPR001098">
    <property type="entry name" value="DNA-dir_DNA_pol_A_palm_dom"/>
</dbReference>
<dbReference type="GO" id="GO:0006261">
    <property type="term" value="P:DNA-templated DNA replication"/>
    <property type="evidence" value="ECO:0007669"/>
    <property type="project" value="InterPro"/>
</dbReference>
<dbReference type="PANTHER" id="PTHR10133">
    <property type="entry name" value="DNA POLYMERASE I"/>
    <property type="match status" value="1"/>
</dbReference>
<dbReference type="PANTHER" id="PTHR10133:SF27">
    <property type="entry name" value="DNA POLYMERASE NU"/>
    <property type="match status" value="1"/>
</dbReference>
<keyword evidence="4" id="KW-0808">Transferase</keyword>
<dbReference type="SUPFAM" id="SSF56672">
    <property type="entry name" value="DNA/RNA polymerases"/>
    <property type="match status" value="1"/>
</dbReference>
<protein>
    <submittedName>
        <fullName evidence="4">DNA-directed DNA polymerase, family A, palm domain</fullName>
    </submittedName>
</protein>
<dbReference type="SMART" id="SM00482">
    <property type="entry name" value="POLAc"/>
    <property type="match status" value="1"/>
</dbReference>
<keyword evidence="1" id="KW-0235">DNA replication</keyword>
<dbReference type="InterPro" id="IPR012337">
    <property type="entry name" value="RNaseH-like_sf"/>
</dbReference>
<dbReference type="GO" id="GO:0039693">
    <property type="term" value="P:viral DNA genome replication"/>
    <property type="evidence" value="ECO:0007669"/>
    <property type="project" value="UniProtKB-KW"/>
</dbReference>
<dbReference type="EMBL" id="MG592470">
    <property type="protein sequence ID" value="AUR87203.1"/>
    <property type="molecule type" value="Genomic_DNA"/>
</dbReference>
<sequence length="848" mass="96702">MVQRNIEDNYFPALDRDKTVALSLDYGGQKKPSAKVANAYIPTLLKALDSLSIKVVYCADGEYFKKLTKNTKAEPYLGSVLDCAWKGFEHIKVIYGINYQSLFYDPKNRDKLALSLKTLDDHMSGTFKTLGSDIIKHSEYYDEVADIEKFLKKLHKYPELSCDLETFSLFFGDAGIGTVGFAWNQHEGGVICCDYVDNTPLSKMQELMDIKPVGTPGVREDSEEVRALLKKFFTEYKGKLIWHNAGYDLKILVYTLWMKDYLDYEGMVEGVEAVTKNFDDTKLLTYLATNSCAGNKLSLKDQAHEFAGNYAEDDINDIRLIKKDKLMQYNLVDCLSTWYVYNKHNGTVDADDQREIYDTLFKPAAKQILQMELVGMPLHMPSVIKANKRLTRLHDTYYGFLQRKLEEVGYLKIRRQQETHLYNTTRKVKRKTEDDFLDLELNPGSPKQLQELLYTHWGFPVLDMTDTKQPATGTKTLKKLKKHTKDKDKIMIIRCLIHLSKVDKIISSFMPNFLNAVPVSDGTHRLYGGFNLGGTVSGRLSSSKPNLQQIPSGSTYAKLIKNCFRAPEGKLFAGADYNSLEDYVSALTTRDPNKIKVYEDGYCGHCLRAYYYFKDQMPDWMTETPENVNQLKNEKIFGNLRQLSKAPTFALTYQGTFTTLMNNCGFSRDEAKSIEESYHDMYQVSDKWVQDRLQKANKDGYVTVAYGLRVRTPLIRNVVWGAPRMPKEAAAEGRTAGNALGQSYGLVNSKAASMLQERINASEYRCRIHISALIHDACYLILPDEVGAVEWLNNNLVECMESHGLPELDWHDTVKIGAELDIFYPSWKDAVNIKNNLSRKEILNVVGR</sequence>
<keyword evidence="4" id="KW-0548">Nucleotidyltransferase</keyword>
<name>A0A2I7R0N3_9CAUD</name>
<dbReference type="InterPro" id="IPR002298">
    <property type="entry name" value="DNA_polymerase_A"/>
</dbReference>
<dbReference type="Gene3D" id="1.20.1060.10">
    <property type="entry name" value="Taq DNA Polymerase, Chain T, domain 4"/>
    <property type="match status" value="1"/>
</dbReference>
<evidence type="ECO:0000256" key="2">
    <source>
        <dbReference type="ARBA" id="ARBA00023109"/>
    </source>
</evidence>
<dbReference type="InterPro" id="IPR036397">
    <property type="entry name" value="RNaseH_sf"/>
</dbReference>
<dbReference type="Pfam" id="PF00476">
    <property type="entry name" value="DNA_pol_A"/>
    <property type="match status" value="1"/>
</dbReference>
<dbReference type="Gene3D" id="1.10.150.20">
    <property type="entry name" value="5' to 3' exonuclease, C-terminal subdomain"/>
    <property type="match status" value="1"/>
</dbReference>
<evidence type="ECO:0000313" key="5">
    <source>
        <dbReference type="Proteomes" id="UP000259765"/>
    </source>
</evidence>
<dbReference type="InterPro" id="IPR043502">
    <property type="entry name" value="DNA/RNA_pol_sf"/>
</dbReference>
<dbReference type="GO" id="GO:0006302">
    <property type="term" value="P:double-strand break repair"/>
    <property type="evidence" value="ECO:0007669"/>
    <property type="project" value="TreeGrafter"/>
</dbReference>
<reference evidence="4 5" key="1">
    <citation type="submission" date="2017-11" db="EMBL/GenBank/DDBJ databases">
        <title>A major lineage of nontailed dsDNA viruses as unrecognized killers of marine bacteria.</title>
        <authorList>
            <person name="Kauffman K.M."/>
            <person name="Hussain F.A."/>
            <person name="Yang J."/>
            <person name="Arevalo P."/>
            <person name="Brown J.M."/>
            <person name="Chang W.K."/>
            <person name="VanInsberghe D."/>
            <person name="Elsherbini J."/>
            <person name="Cutler M.B."/>
            <person name="Kelly L."/>
            <person name="Polz M.F."/>
        </authorList>
    </citation>
    <scope>NUCLEOTIDE SEQUENCE [LARGE SCALE GENOMIC DNA]</scope>
</reference>
<keyword evidence="5" id="KW-1185">Reference proteome</keyword>
<accession>A0A2I7R0N3</accession>
<dbReference type="GO" id="GO:0003887">
    <property type="term" value="F:DNA-directed DNA polymerase activity"/>
    <property type="evidence" value="ECO:0007669"/>
    <property type="project" value="UniProtKB-KW"/>
</dbReference>
<dbReference type="Gene3D" id="3.30.420.10">
    <property type="entry name" value="Ribonuclease H-like superfamily/Ribonuclease H"/>
    <property type="match status" value="1"/>
</dbReference>
<proteinExistence type="predicted"/>
<dbReference type="PRINTS" id="PR00868">
    <property type="entry name" value="DNAPOLI"/>
</dbReference>
<evidence type="ECO:0000259" key="3">
    <source>
        <dbReference type="SMART" id="SM00482"/>
    </source>
</evidence>